<dbReference type="EMBL" id="BPLR01014094">
    <property type="protein sequence ID" value="GIY66209.1"/>
    <property type="molecule type" value="Genomic_DNA"/>
</dbReference>
<evidence type="ECO:0000313" key="1">
    <source>
        <dbReference type="EMBL" id="GIY66209.1"/>
    </source>
</evidence>
<gene>
    <name evidence="1" type="ORF">CEXT_457701</name>
</gene>
<dbReference type="Proteomes" id="UP001054945">
    <property type="component" value="Unassembled WGS sequence"/>
</dbReference>
<reference evidence="1 2" key="1">
    <citation type="submission" date="2021-06" db="EMBL/GenBank/DDBJ databases">
        <title>Caerostris extrusa draft genome.</title>
        <authorList>
            <person name="Kono N."/>
            <person name="Arakawa K."/>
        </authorList>
    </citation>
    <scope>NUCLEOTIDE SEQUENCE [LARGE SCALE GENOMIC DNA]</scope>
</reference>
<evidence type="ECO:0000313" key="2">
    <source>
        <dbReference type="Proteomes" id="UP001054945"/>
    </source>
</evidence>
<sequence length="119" mass="13441">MEGLQELSIVPHTKASTKKPSLPKKVYISRNGLANFLCGDPESCPLLLHKKMLICYERRSCFKIFTAQLAYEMRLLTLRKEPSDVSEANPFSISIGNLHCNGYLISVELSYNFMAQAKL</sequence>
<accession>A0AAV4V8I1</accession>
<organism evidence="1 2">
    <name type="scientific">Caerostris extrusa</name>
    <name type="common">Bark spider</name>
    <name type="synonym">Caerostris bankana</name>
    <dbReference type="NCBI Taxonomy" id="172846"/>
    <lineage>
        <taxon>Eukaryota</taxon>
        <taxon>Metazoa</taxon>
        <taxon>Ecdysozoa</taxon>
        <taxon>Arthropoda</taxon>
        <taxon>Chelicerata</taxon>
        <taxon>Arachnida</taxon>
        <taxon>Araneae</taxon>
        <taxon>Araneomorphae</taxon>
        <taxon>Entelegynae</taxon>
        <taxon>Araneoidea</taxon>
        <taxon>Araneidae</taxon>
        <taxon>Caerostris</taxon>
    </lineage>
</organism>
<keyword evidence="2" id="KW-1185">Reference proteome</keyword>
<proteinExistence type="predicted"/>
<protein>
    <submittedName>
        <fullName evidence="1">Uncharacterized protein</fullName>
    </submittedName>
</protein>
<comment type="caution">
    <text evidence="1">The sequence shown here is derived from an EMBL/GenBank/DDBJ whole genome shotgun (WGS) entry which is preliminary data.</text>
</comment>
<name>A0AAV4V8I1_CAEEX</name>
<dbReference type="AlphaFoldDB" id="A0AAV4V8I1"/>